<organism evidence="2 3">
    <name type="scientific">Hymenobacter canadensis</name>
    <dbReference type="NCBI Taxonomy" id="2999067"/>
    <lineage>
        <taxon>Bacteria</taxon>
        <taxon>Pseudomonadati</taxon>
        <taxon>Bacteroidota</taxon>
        <taxon>Cytophagia</taxon>
        <taxon>Cytophagales</taxon>
        <taxon>Hymenobacteraceae</taxon>
        <taxon>Hymenobacter</taxon>
    </lineage>
</organism>
<geneLocation type="plasmid" evidence="2 3">
    <name>unnamed1</name>
</geneLocation>
<name>A0ABY7LY69_9BACT</name>
<dbReference type="PROSITE" id="PS50943">
    <property type="entry name" value="HTH_CROC1"/>
    <property type="match status" value="1"/>
</dbReference>
<feature type="domain" description="HTH cro/C1-type" evidence="1">
    <location>
        <begin position="64"/>
        <end position="111"/>
    </location>
</feature>
<keyword evidence="2" id="KW-0614">Plasmid</keyword>
<dbReference type="InterPro" id="IPR010982">
    <property type="entry name" value="Lambda_DNA-bd_dom_sf"/>
</dbReference>
<dbReference type="EMBL" id="CP114768">
    <property type="protein sequence ID" value="WBA44215.1"/>
    <property type="molecule type" value="Genomic_DNA"/>
</dbReference>
<dbReference type="Pfam" id="PF01381">
    <property type="entry name" value="HTH_3"/>
    <property type="match status" value="1"/>
</dbReference>
<evidence type="ECO:0000313" key="2">
    <source>
        <dbReference type="EMBL" id="WBA44215.1"/>
    </source>
</evidence>
<evidence type="ECO:0000259" key="1">
    <source>
        <dbReference type="PROSITE" id="PS50943"/>
    </source>
</evidence>
<dbReference type="Gene3D" id="1.10.260.40">
    <property type="entry name" value="lambda repressor-like DNA-binding domains"/>
    <property type="match status" value="1"/>
</dbReference>
<dbReference type="CDD" id="cd00093">
    <property type="entry name" value="HTH_XRE"/>
    <property type="match status" value="1"/>
</dbReference>
<dbReference type="RefSeq" id="WP_269562242.1">
    <property type="nucleotide sequence ID" value="NZ_CP114768.1"/>
</dbReference>
<gene>
    <name evidence="2" type="ORF">O3303_20215</name>
</gene>
<dbReference type="SUPFAM" id="SSF47413">
    <property type="entry name" value="lambda repressor-like DNA-binding domains"/>
    <property type="match status" value="1"/>
</dbReference>
<dbReference type="Proteomes" id="UP001211005">
    <property type="component" value="Plasmid unnamed1"/>
</dbReference>
<evidence type="ECO:0000313" key="3">
    <source>
        <dbReference type="Proteomes" id="UP001211005"/>
    </source>
</evidence>
<reference evidence="2 3" key="1">
    <citation type="submission" date="2022-12" db="EMBL/GenBank/DDBJ databases">
        <title>Hymenobacter canadensis sp. nov. isolated from lake water of the Cambridge Bay, Canada.</title>
        <authorList>
            <person name="Kim W.H."/>
            <person name="Lee Y.M."/>
        </authorList>
    </citation>
    <scope>NUCLEOTIDE SEQUENCE [LARGE SCALE GENOMIC DNA]</scope>
    <source>
        <strain evidence="2 3">PAMC 29467</strain>
        <plasmid evidence="2 3">unnamed1</plasmid>
    </source>
</reference>
<sequence>MDIRTEADYQQALDQFTAWMDHEPADLAPMRALRDAISAYEKEQGYELPEPRTLVGRLELEMYRRKLNKKNLAALLGIPASRLSDVLQGRRINLDLAKRLYQRLGIPADFILEAA</sequence>
<accession>A0ABY7LY69</accession>
<dbReference type="InterPro" id="IPR001387">
    <property type="entry name" value="Cro/C1-type_HTH"/>
</dbReference>
<protein>
    <submittedName>
        <fullName evidence="2">Helix-turn-helix domain-containing protein</fullName>
    </submittedName>
</protein>
<keyword evidence="3" id="KW-1185">Reference proteome</keyword>
<proteinExistence type="predicted"/>